<name>A0ABP9M1J5_9BURK</name>
<evidence type="ECO:0000259" key="2">
    <source>
        <dbReference type="Pfam" id="PF08223"/>
    </source>
</evidence>
<feature type="domain" description="Transcriptional repressor PaaX-like N-terminal" evidence="1">
    <location>
        <begin position="28"/>
        <end position="91"/>
    </location>
</feature>
<dbReference type="InterPro" id="IPR011965">
    <property type="entry name" value="PaaX_trns_reg"/>
</dbReference>
<accession>A0ABP9M1J5</accession>
<dbReference type="RefSeq" id="WP_345370476.1">
    <property type="nucleotide sequence ID" value="NZ_BAABKD010000009.1"/>
</dbReference>
<feature type="domain" description="Transcriptional repressor PaaX-like C-terminal" evidence="2">
    <location>
        <begin position="194"/>
        <end position="286"/>
    </location>
</feature>
<dbReference type="Pfam" id="PF07848">
    <property type="entry name" value="PaaX"/>
    <property type="match status" value="1"/>
</dbReference>
<reference evidence="5" key="1">
    <citation type="journal article" date="2019" name="Int. J. Syst. Evol. Microbiol.">
        <title>The Global Catalogue of Microorganisms (GCM) 10K type strain sequencing project: providing services to taxonomists for standard genome sequencing and annotation.</title>
        <authorList>
            <consortium name="The Broad Institute Genomics Platform"/>
            <consortium name="The Broad Institute Genome Sequencing Center for Infectious Disease"/>
            <person name="Wu L."/>
            <person name="Ma J."/>
        </authorList>
    </citation>
    <scope>NUCLEOTIDE SEQUENCE [LARGE SCALE GENOMIC DNA]</scope>
    <source>
        <strain evidence="5">JCM 18423</strain>
    </source>
</reference>
<dbReference type="Gene3D" id="1.20.58.1460">
    <property type="match status" value="1"/>
</dbReference>
<dbReference type="InterPro" id="IPR048846">
    <property type="entry name" value="PaaX-like_central"/>
</dbReference>
<comment type="caution">
    <text evidence="4">The sequence shown here is derived from an EMBL/GenBank/DDBJ whole genome shotgun (WGS) entry which is preliminary data.</text>
</comment>
<protein>
    <submittedName>
        <fullName evidence="4">PaaX family transcriptional regulator C-terminal domain-containing protein</fullName>
    </submittedName>
</protein>
<dbReference type="Gene3D" id="3.30.70.2650">
    <property type="match status" value="1"/>
</dbReference>
<dbReference type="InterPro" id="IPR013225">
    <property type="entry name" value="PaaX_C"/>
</dbReference>
<dbReference type="EMBL" id="BAABKD010000009">
    <property type="protein sequence ID" value="GAA5089591.1"/>
    <property type="molecule type" value="Genomic_DNA"/>
</dbReference>
<proteinExistence type="predicted"/>
<dbReference type="Pfam" id="PF20803">
    <property type="entry name" value="PaaX_M"/>
    <property type="match status" value="1"/>
</dbReference>
<dbReference type="PANTHER" id="PTHR30319:SF1">
    <property type="entry name" value="TRANSCRIPTIONAL REPRESSOR PAAX"/>
    <property type="match status" value="1"/>
</dbReference>
<dbReference type="Gene3D" id="1.10.10.10">
    <property type="entry name" value="Winged helix-like DNA-binding domain superfamily/Winged helix DNA-binding domain"/>
    <property type="match status" value="1"/>
</dbReference>
<evidence type="ECO:0000259" key="3">
    <source>
        <dbReference type="Pfam" id="PF20803"/>
    </source>
</evidence>
<evidence type="ECO:0000259" key="1">
    <source>
        <dbReference type="Pfam" id="PF07848"/>
    </source>
</evidence>
<dbReference type="Pfam" id="PF08223">
    <property type="entry name" value="PaaX_C"/>
    <property type="match status" value="1"/>
</dbReference>
<gene>
    <name evidence="4" type="ORF">GCM10023337_12710</name>
</gene>
<dbReference type="PANTHER" id="PTHR30319">
    <property type="entry name" value="PHENYLACETIC ACID REGULATOR-RELATED TRANSCRIPTIONAL REPRESSOR"/>
    <property type="match status" value="1"/>
</dbReference>
<dbReference type="InterPro" id="IPR012906">
    <property type="entry name" value="PaaX-like_N"/>
</dbReference>
<keyword evidence="5" id="KW-1185">Reference proteome</keyword>
<sequence>MNTSTAIDEFIAGRESWGQEQPAHHRHIITLFGLFGRPAGKAFPVAAIVHLIHLLGAEPSSIRSSISRLKKKGVLVSKKTHTGNGYALNEELEPHLQAGDVRIFTPTSASIGDPWLLVSFSVPETERKNRHKIRTGLSRIGFGAVASGLYIGPARLKAEISAYVREHGLWDYMNFFICQPSGLMDLKNKIPKWWDLDAIAHAYQGFVDQYQPAIALWQDKVKQGQVDHAEAFKLYLPMMTQWRRLPYLDPGLPAELLPQNWIGFAARKVFNDLYRLLQAPATQYVMPLITA</sequence>
<dbReference type="PIRSF" id="PIRSF020623">
    <property type="entry name" value="PaaX"/>
    <property type="match status" value="1"/>
</dbReference>
<organism evidence="4 5">
    <name type="scientific">Paenalcaligenes hermetiae</name>
    <dbReference type="NCBI Taxonomy" id="1157987"/>
    <lineage>
        <taxon>Bacteria</taxon>
        <taxon>Pseudomonadati</taxon>
        <taxon>Pseudomonadota</taxon>
        <taxon>Betaproteobacteria</taxon>
        <taxon>Burkholderiales</taxon>
        <taxon>Alcaligenaceae</taxon>
        <taxon>Paenalcaligenes</taxon>
    </lineage>
</organism>
<feature type="domain" description="Transcriptional repressor PaaX-like central Cas2-like" evidence="3">
    <location>
        <begin position="113"/>
        <end position="185"/>
    </location>
</feature>
<dbReference type="InterPro" id="IPR036388">
    <property type="entry name" value="WH-like_DNA-bd_sf"/>
</dbReference>
<evidence type="ECO:0000313" key="4">
    <source>
        <dbReference type="EMBL" id="GAA5089591.1"/>
    </source>
</evidence>
<dbReference type="Proteomes" id="UP001500227">
    <property type="component" value="Unassembled WGS sequence"/>
</dbReference>
<evidence type="ECO:0000313" key="5">
    <source>
        <dbReference type="Proteomes" id="UP001500227"/>
    </source>
</evidence>